<organism evidence="2 3">
    <name type="scientific">Cupriavidus taiwanensis</name>
    <dbReference type="NCBI Taxonomy" id="164546"/>
    <lineage>
        <taxon>Bacteria</taxon>
        <taxon>Pseudomonadati</taxon>
        <taxon>Pseudomonadota</taxon>
        <taxon>Betaproteobacteria</taxon>
        <taxon>Burkholderiales</taxon>
        <taxon>Burkholderiaceae</taxon>
        <taxon>Cupriavidus</taxon>
    </lineage>
</organism>
<dbReference type="Proteomes" id="UP000256297">
    <property type="component" value="Unassembled WGS sequence"/>
</dbReference>
<evidence type="ECO:0000313" key="2">
    <source>
        <dbReference type="EMBL" id="SOY77543.1"/>
    </source>
</evidence>
<comment type="caution">
    <text evidence="2">The sequence shown here is derived from an EMBL/GenBank/DDBJ whole genome shotgun (WGS) entry which is preliminary data.</text>
</comment>
<evidence type="ECO:0000256" key="1">
    <source>
        <dbReference type="ARBA" id="ARBA00044755"/>
    </source>
</evidence>
<dbReference type="EMBL" id="OFSP01000078">
    <property type="protein sequence ID" value="SOY77543.1"/>
    <property type="molecule type" value="Genomic_DNA"/>
</dbReference>
<dbReference type="AlphaFoldDB" id="A0A375CQH3"/>
<comment type="similarity">
    <text evidence="1">Belongs to the bactofilin family.</text>
</comment>
<dbReference type="InterPro" id="IPR007607">
    <property type="entry name" value="BacA/B"/>
</dbReference>
<dbReference type="PANTHER" id="PTHR35024:SF4">
    <property type="entry name" value="POLYMER-FORMING CYTOSKELETAL PROTEIN"/>
    <property type="match status" value="1"/>
</dbReference>
<accession>A0A375CQH3</accession>
<dbReference type="Pfam" id="PF04519">
    <property type="entry name" value="Bactofilin"/>
    <property type="match status" value="1"/>
</dbReference>
<protein>
    <recommendedName>
        <fullName evidence="4">Polymer-forming cytoskeletal protein</fullName>
    </recommendedName>
</protein>
<proteinExistence type="inferred from homology"/>
<name>A0A375CQH3_9BURK</name>
<gene>
    <name evidence="2" type="ORF">CBM2589_U10060</name>
</gene>
<evidence type="ECO:0000313" key="3">
    <source>
        <dbReference type="Proteomes" id="UP000256297"/>
    </source>
</evidence>
<dbReference type="RefSeq" id="WP_116342815.1">
    <property type="nucleotide sequence ID" value="NZ_OFSP01000078.1"/>
</dbReference>
<evidence type="ECO:0008006" key="4">
    <source>
        <dbReference type="Google" id="ProtNLM"/>
    </source>
</evidence>
<dbReference type="PANTHER" id="PTHR35024">
    <property type="entry name" value="HYPOTHETICAL CYTOSOLIC PROTEIN"/>
    <property type="match status" value="1"/>
</dbReference>
<sequence>MNAPRNFSLIQAGLSIHGHVSSDHGVSCFGLVDGDLRSSRGLVHIGAEGLVRGTVEGDHVLIDGTVEGDVAARVSLHINGRVKGRIAYAGTIRLGSSAALEGTIARIPALTFGDSTGPTIEEAVSPATEGDTTAKA</sequence>
<reference evidence="3" key="1">
    <citation type="submission" date="2018-01" db="EMBL/GenBank/DDBJ databases">
        <authorList>
            <person name="Gaut B.S."/>
            <person name="Morton B.R."/>
            <person name="Clegg M.T."/>
            <person name="Duvall M.R."/>
        </authorList>
    </citation>
    <scope>NUCLEOTIDE SEQUENCE [LARGE SCALE GENOMIC DNA]</scope>
</reference>